<evidence type="ECO:0000313" key="2">
    <source>
        <dbReference type="EMBL" id="MCV7069582.1"/>
    </source>
</evidence>
<keyword evidence="1" id="KW-0812">Transmembrane</keyword>
<keyword evidence="1" id="KW-1133">Transmembrane helix</keyword>
<sequence length="63" mass="6719">MPAGPPPVSRPRAAVRIPGWSVPLFFVVGAVSQYVGAAIGVTLFETTARRPSRGCARRVPQRC</sequence>
<protein>
    <submittedName>
        <fullName evidence="2">Uncharacterized protein</fullName>
    </submittedName>
</protein>
<dbReference type="EMBL" id="JACKRN010000099">
    <property type="protein sequence ID" value="MCV7069582.1"/>
    <property type="molecule type" value="Genomic_DNA"/>
</dbReference>
<evidence type="ECO:0000313" key="3">
    <source>
        <dbReference type="Proteomes" id="UP001140272"/>
    </source>
</evidence>
<dbReference type="AlphaFoldDB" id="A0A9X3BMM6"/>
<comment type="caution">
    <text evidence="2">The sequence shown here is derived from an EMBL/GenBank/DDBJ whole genome shotgun (WGS) entry which is preliminary data.</text>
</comment>
<gene>
    <name evidence="2" type="ORF">H7H73_02750</name>
</gene>
<proteinExistence type="predicted"/>
<accession>A0A9X3BMM6</accession>
<organism evidence="2 3">
    <name type="scientific">Mycolicibacterium rufum</name>
    <dbReference type="NCBI Taxonomy" id="318424"/>
    <lineage>
        <taxon>Bacteria</taxon>
        <taxon>Bacillati</taxon>
        <taxon>Actinomycetota</taxon>
        <taxon>Actinomycetes</taxon>
        <taxon>Mycobacteriales</taxon>
        <taxon>Mycobacteriaceae</taxon>
        <taxon>Mycolicibacterium</taxon>
    </lineage>
</organism>
<feature type="transmembrane region" description="Helical" evidence="1">
    <location>
        <begin position="20"/>
        <end position="44"/>
    </location>
</feature>
<reference evidence="2" key="1">
    <citation type="submission" date="2020-07" db="EMBL/GenBank/DDBJ databases">
        <authorList>
            <person name="Pettersson B.M.F."/>
            <person name="Behra P.R.K."/>
            <person name="Ramesh M."/>
            <person name="Das S."/>
            <person name="Dasgupta S."/>
            <person name="Kirsebom L.A."/>
        </authorList>
    </citation>
    <scope>NUCLEOTIDE SEQUENCE</scope>
    <source>
        <strain evidence="2">DSM 45406</strain>
    </source>
</reference>
<keyword evidence="1" id="KW-0472">Membrane</keyword>
<dbReference type="Proteomes" id="UP001140272">
    <property type="component" value="Unassembled WGS sequence"/>
</dbReference>
<reference evidence="2" key="2">
    <citation type="journal article" date="2022" name="BMC Genomics">
        <title>Comparative genome analysis of mycobacteria focusing on tRNA and non-coding RNA.</title>
        <authorList>
            <person name="Behra P.R.K."/>
            <person name="Pettersson B.M.F."/>
            <person name="Ramesh M."/>
            <person name="Das S."/>
            <person name="Dasgupta S."/>
            <person name="Kirsebom L.A."/>
        </authorList>
    </citation>
    <scope>NUCLEOTIDE SEQUENCE</scope>
    <source>
        <strain evidence="2">DSM 45406</strain>
    </source>
</reference>
<name>A0A9X3BMM6_9MYCO</name>
<evidence type="ECO:0000256" key="1">
    <source>
        <dbReference type="SAM" id="Phobius"/>
    </source>
</evidence>